<dbReference type="Pfam" id="PF14735">
    <property type="entry name" value="HAUS4"/>
    <property type="match status" value="1"/>
</dbReference>
<reference evidence="2" key="1">
    <citation type="submission" date="2023-07" db="EMBL/GenBank/DDBJ databases">
        <title>Chromosome-level genome assembly of Artemia franciscana.</title>
        <authorList>
            <person name="Jo E."/>
        </authorList>
    </citation>
    <scope>NUCLEOTIDE SEQUENCE</scope>
    <source>
        <tissue evidence="2">Whole body</tissue>
    </source>
</reference>
<dbReference type="GO" id="GO:0007098">
    <property type="term" value="P:centrosome cycle"/>
    <property type="evidence" value="ECO:0007669"/>
    <property type="project" value="TreeGrafter"/>
</dbReference>
<keyword evidence="3" id="KW-1185">Reference proteome</keyword>
<sequence>MKEEKLSPKSDSETKETEKGPATNTDEEEDKSLLLSLLTDICLELAYSTSGDDKNVSEKEVFSAVVYSELRRGMQALDLDRINVADLKPESLAEHGGNILTPRVQEMVINLAKKLMDCKVTDVKKAVLSSPASEPTPEIRGKIQNKTIAEMENVFKEISTISEWNKDLDKRIRETIVESTRLYWHFLSVELKSLEILLELVEDLVLMADPSHIQVKTEFLLNKCEALFLKLKAFHYMVLRDTYPRKTNEALRTINSDLGDSIGRIKQELEVRRTALNQLQGVGAEFQVLVSEYKAIREEIVKAQWSLNKLEALKAQNTGT</sequence>
<feature type="region of interest" description="Disordered" evidence="1">
    <location>
        <begin position="1"/>
        <end position="30"/>
    </location>
</feature>
<dbReference type="EMBL" id="JAVRJZ010000005">
    <property type="protein sequence ID" value="KAK2722569.1"/>
    <property type="molecule type" value="Genomic_DNA"/>
</dbReference>
<dbReference type="PANTHER" id="PTHR16219:SF1">
    <property type="entry name" value="HAUS AUGMIN-LIKE COMPLEX SUBUNIT 4"/>
    <property type="match status" value="1"/>
</dbReference>
<dbReference type="EMBL" id="JAVRJZ010000005">
    <property type="protein sequence ID" value="KAK2722568.1"/>
    <property type="molecule type" value="Genomic_DNA"/>
</dbReference>
<name>A0AA88I733_ARTSF</name>
<protein>
    <submittedName>
        <fullName evidence="2">Uncharacterized protein</fullName>
    </submittedName>
</protein>
<proteinExistence type="predicted"/>
<evidence type="ECO:0000313" key="3">
    <source>
        <dbReference type="Proteomes" id="UP001187531"/>
    </source>
</evidence>
<dbReference type="EMBL" id="JAVRJZ010000005">
    <property type="protein sequence ID" value="KAK2722566.1"/>
    <property type="molecule type" value="Genomic_DNA"/>
</dbReference>
<evidence type="ECO:0000256" key="1">
    <source>
        <dbReference type="SAM" id="MobiDB-lite"/>
    </source>
</evidence>
<feature type="compositionally biased region" description="Basic and acidic residues" evidence="1">
    <location>
        <begin position="1"/>
        <end position="19"/>
    </location>
</feature>
<gene>
    <name evidence="2" type="ORF">QYM36_002940</name>
</gene>
<evidence type="ECO:0000313" key="2">
    <source>
        <dbReference type="EMBL" id="KAK2722569.1"/>
    </source>
</evidence>
<dbReference type="GO" id="GO:0051225">
    <property type="term" value="P:spindle assembly"/>
    <property type="evidence" value="ECO:0007669"/>
    <property type="project" value="InterPro"/>
</dbReference>
<dbReference type="PANTHER" id="PTHR16219">
    <property type="entry name" value="AUGMIN SUBUNIT 4 FAMILY MEMBER"/>
    <property type="match status" value="1"/>
</dbReference>
<dbReference type="InterPro" id="IPR029327">
    <property type="entry name" value="HAUS4"/>
</dbReference>
<dbReference type="AlphaFoldDB" id="A0AA88I733"/>
<dbReference type="GO" id="GO:0051011">
    <property type="term" value="F:microtubule minus-end binding"/>
    <property type="evidence" value="ECO:0007669"/>
    <property type="project" value="TreeGrafter"/>
</dbReference>
<dbReference type="EMBL" id="JAVRJZ010000005">
    <property type="protein sequence ID" value="KAK2722567.1"/>
    <property type="molecule type" value="Genomic_DNA"/>
</dbReference>
<accession>A0AA88I733</accession>
<dbReference type="Proteomes" id="UP001187531">
    <property type="component" value="Unassembled WGS sequence"/>
</dbReference>
<comment type="caution">
    <text evidence="2">The sequence shown here is derived from an EMBL/GenBank/DDBJ whole genome shotgun (WGS) entry which is preliminary data.</text>
</comment>
<dbReference type="GO" id="GO:0070652">
    <property type="term" value="C:HAUS complex"/>
    <property type="evidence" value="ECO:0007669"/>
    <property type="project" value="InterPro"/>
</dbReference>
<organism evidence="2 3">
    <name type="scientific">Artemia franciscana</name>
    <name type="common">Brine shrimp</name>
    <name type="synonym">Artemia sanfranciscana</name>
    <dbReference type="NCBI Taxonomy" id="6661"/>
    <lineage>
        <taxon>Eukaryota</taxon>
        <taxon>Metazoa</taxon>
        <taxon>Ecdysozoa</taxon>
        <taxon>Arthropoda</taxon>
        <taxon>Crustacea</taxon>
        <taxon>Branchiopoda</taxon>
        <taxon>Anostraca</taxon>
        <taxon>Artemiidae</taxon>
        <taxon>Artemia</taxon>
    </lineage>
</organism>